<gene>
    <name evidence="12" type="ORF">R1flu_016329</name>
</gene>
<dbReference type="GO" id="GO:0000439">
    <property type="term" value="C:transcription factor TFIIH core complex"/>
    <property type="evidence" value="ECO:0007669"/>
    <property type="project" value="UniProtKB-UniRule"/>
</dbReference>
<dbReference type="InterPro" id="IPR036465">
    <property type="entry name" value="vWFA_dom_sf"/>
</dbReference>
<comment type="caution">
    <text evidence="12">The sequence shown here is derived from an EMBL/GenBank/DDBJ whole genome shotgun (WGS) entry which is preliminary data.</text>
</comment>
<keyword evidence="13" id="KW-1185">Reference proteome</keyword>
<proteinExistence type="inferred from homology"/>
<comment type="function">
    <text evidence="11">Component of the general transcription and DNA repair factor IIH (TFIIH) core complex, which is involved in general and transcription-coupled nucleotide excision repair (NER) of damaged DNA and, when complexed to CAK, in RNA transcription by RNA polymerase II. In NER, TFIIH acts by opening DNA around the lesion to allow the excision of the damaged oligonucleotide and its replacement by a new DNA fragment. In transcription, TFIIH has an essential role in transcription initiation. When the pre-initiation complex (PIC) has been established, TFIIH is required for promoter opening and promoter escape. Phosphorylation of the C-terminal tail (CTD) of the largest subunit of RNA polymerase II by the kinase module CAK controls the initiation of transcription.</text>
</comment>
<evidence type="ECO:0000256" key="6">
    <source>
        <dbReference type="ARBA" id="ARBA00022833"/>
    </source>
</evidence>
<organism evidence="12 13">
    <name type="scientific">Riccia fluitans</name>
    <dbReference type="NCBI Taxonomy" id="41844"/>
    <lineage>
        <taxon>Eukaryota</taxon>
        <taxon>Viridiplantae</taxon>
        <taxon>Streptophyta</taxon>
        <taxon>Embryophyta</taxon>
        <taxon>Marchantiophyta</taxon>
        <taxon>Marchantiopsida</taxon>
        <taxon>Marchantiidae</taxon>
        <taxon>Marchantiales</taxon>
        <taxon>Ricciaceae</taxon>
        <taxon>Riccia</taxon>
    </lineage>
</organism>
<keyword evidence="5 11" id="KW-0863">Zinc-finger</keyword>
<dbReference type="Proteomes" id="UP001605036">
    <property type="component" value="Unassembled WGS sequence"/>
</dbReference>
<dbReference type="PANTHER" id="PTHR12831:SF0">
    <property type="entry name" value="GENERAL TRANSCRIPTION FACTOR IIH SUBUNIT 3"/>
    <property type="match status" value="1"/>
</dbReference>
<keyword evidence="10 11" id="KW-0539">Nucleus</keyword>
<dbReference type="PANTHER" id="PTHR12831">
    <property type="entry name" value="TRANSCRIPTION INITIATION FACTOR IIH TFIIH , POLYPEPTIDE 3-RELATED"/>
    <property type="match status" value="1"/>
</dbReference>
<keyword evidence="3 11" id="KW-0479">Metal-binding</keyword>
<evidence type="ECO:0000256" key="2">
    <source>
        <dbReference type="ARBA" id="ARBA00005273"/>
    </source>
</evidence>
<dbReference type="InterPro" id="IPR004600">
    <property type="entry name" value="TFIIH_Tfb4/GTF2H3"/>
</dbReference>
<dbReference type="Pfam" id="PF03850">
    <property type="entry name" value="Tfb4"/>
    <property type="match status" value="1"/>
</dbReference>
<comment type="subunit">
    <text evidence="11">Component of the 7-subunit TFIIH core complex composed of XPB, XPD, TFB1/GTF2H1, GTF2H2/P44, TFB4/GTF2H3, TFB2/GTF2H4 and TFB5/GTF2H5, which is active in NER. The core complex associates with the 3-subunit CDK-activating kinase (CAK) module composed of CYCH1/cyclin H1, CDKD and MAT1/At4g30820 to form the 10-subunit holoenzyme (holo-TFIIH) active in transcription.</text>
</comment>
<keyword evidence="8 11" id="KW-0804">Transcription</keyword>
<keyword evidence="7 11" id="KW-0805">Transcription regulation</keyword>
<comment type="similarity">
    <text evidence="2 11">Belongs to the TFB4 family.</text>
</comment>
<sequence>MMDALTPKDDISQVVILLDANPYFWGEKSSRGANRAETTSFTFDRFMEHVLLFINSIFLLNQANRVVVIGTGATSCAYLYDSQGIEVAANARSARAVKKQSAVEKITQKLEDFVAKEAVCDLNQGMEDTRYSLLSGSLSMALCYIQKVLRGPPPHPRPRILCLQGSPDAPPQYIAVMNAIFSAQRSLVPIDACVVGDQTSAFLQQATHITGGIYQKPATPEGLYEYLAMVFATDLYSRKFLQLPGASAVDFRASCFCHKKSIDMGFVCSVCLSIFCKGQRTCTTCNANFAPNKSSAAAQKPKAS</sequence>
<accession>A0ABD1YM37</accession>
<dbReference type="GO" id="GO:0005675">
    <property type="term" value="C:transcription factor TFIIH holo complex"/>
    <property type="evidence" value="ECO:0007669"/>
    <property type="project" value="UniProtKB-UniRule"/>
</dbReference>
<keyword evidence="4 11" id="KW-0227">DNA damage</keyword>
<evidence type="ECO:0000256" key="9">
    <source>
        <dbReference type="ARBA" id="ARBA00023204"/>
    </source>
</evidence>
<evidence type="ECO:0000256" key="7">
    <source>
        <dbReference type="ARBA" id="ARBA00023015"/>
    </source>
</evidence>
<comment type="subcellular location">
    <subcellularLocation>
        <location evidence="1 11">Nucleus</location>
    </subcellularLocation>
</comment>
<protein>
    <recommendedName>
        <fullName evidence="11">General transcription and DNA repair factor IIH subunit TFB4</fullName>
    </recommendedName>
    <alternativeName>
        <fullName evidence="11">RNA polymerase II transcription factor B subunit 4</fullName>
    </alternativeName>
</protein>
<evidence type="ECO:0000313" key="13">
    <source>
        <dbReference type="Proteomes" id="UP001605036"/>
    </source>
</evidence>
<dbReference type="EMBL" id="JBHFFA010000004">
    <property type="protein sequence ID" value="KAL2631643.1"/>
    <property type="molecule type" value="Genomic_DNA"/>
</dbReference>
<dbReference type="AlphaFoldDB" id="A0ABD1YM37"/>
<keyword evidence="9 11" id="KW-0234">DNA repair</keyword>
<evidence type="ECO:0000256" key="4">
    <source>
        <dbReference type="ARBA" id="ARBA00022763"/>
    </source>
</evidence>
<name>A0ABD1YM37_9MARC</name>
<evidence type="ECO:0000256" key="8">
    <source>
        <dbReference type="ARBA" id="ARBA00023163"/>
    </source>
</evidence>
<keyword evidence="6 11" id="KW-0862">Zinc</keyword>
<evidence type="ECO:0000256" key="3">
    <source>
        <dbReference type="ARBA" id="ARBA00022723"/>
    </source>
</evidence>
<dbReference type="Gene3D" id="3.40.50.410">
    <property type="entry name" value="von Willebrand factor, type A domain"/>
    <property type="match status" value="1"/>
</dbReference>
<evidence type="ECO:0000256" key="10">
    <source>
        <dbReference type="ARBA" id="ARBA00023242"/>
    </source>
</evidence>
<evidence type="ECO:0000256" key="11">
    <source>
        <dbReference type="RuleBase" id="RU368090"/>
    </source>
</evidence>
<dbReference type="GO" id="GO:0008270">
    <property type="term" value="F:zinc ion binding"/>
    <property type="evidence" value="ECO:0007669"/>
    <property type="project" value="UniProtKB-KW"/>
</dbReference>
<evidence type="ECO:0000256" key="5">
    <source>
        <dbReference type="ARBA" id="ARBA00022771"/>
    </source>
</evidence>
<reference evidence="12 13" key="1">
    <citation type="submission" date="2024-09" db="EMBL/GenBank/DDBJ databases">
        <title>Chromosome-scale assembly of Riccia fluitans.</title>
        <authorList>
            <person name="Paukszto L."/>
            <person name="Sawicki J."/>
            <person name="Karawczyk K."/>
            <person name="Piernik-Szablinska J."/>
            <person name="Szczecinska M."/>
            <person name="Mazdziarz M."/>
        </authorList>
    </citation>
    <scope>NUCLEOTIDE SEQUENCE [LARGE SCALE GENOMIC DNA]</scope>
    <source>
        <strain evidence="12">Rf_01</strain>
        <tissue evidence="12">Aerial parts of the thallus</tissue>
    </source>
</reference>
<dbReference type="GO" id="GO:0006289">
    <property type="term" value="P:nucleotide-excision repair"/>
    <property type="evidence" value="ECO:0007669"/>
    <property type="project" value="UniProtKB-UniRule"/>
</dbReference>
<evidence type="ECO:0000313" key="12">
    <source>
        <dbReference type="EMBL" id="KAL2631643.1"/>
    </source>
</evidence>
<evidence type="ECO:0000256" key="1">
    <source>
        <dbReference type="ARBA" id="ARBA00004123"/>
    </source>
</evidence>